<gene>
    <name evidence="2" type="ORF">HA254_00845</name>
</gene>
<proteinExistence type="predicted"/>
<accession>A0A7J4J1U0</accession>
<evidence type="ECO:0000256" key="1">
    <source>
        <dbReference type="SAM" id="MobiDB-lite"/>
    </source>
</evidence>
<dbReference type="EMBL" id="DUGC01000018">
    <property type="protein sequence ID" value="HIH09196.1"/>
    <property type="molecule type" value="Genomic_DNA"/>
</dbReference>
<dbReference type="Proteomes" id="UP000565078">
    <property type="component" value="Unassembled WGS sequence"/>
</dbReference>
<organism evidence="2 3">
    <name type="scientific">Candidatus Iainarchaeum sp</name>
    <dbReference type="NCBI Taxonomy" id="3101447"/>
    <lineage>
        <taxon>Archaea</taxon>
        <taxon>Candidatus Iainarchaeota</taxon>
        <taxon>Candidatus Iainarchaeia</taxon>
        <taxon>Candidatus Iainarchaeales</taxon>
        <taxon>Candidatus Iainarchaeaceae</taxon>
        <taxon>Candidatus Iainarchaeum</taxon>
    </lineage>
</organism>
<protein>
    <submittedName>
        <fullName evidence="2">Uncharacterized protein</fullName>
    </submittedName>
</protein>
<name>A0A7J4J1U0_9ARCH</name>
<comment type="caution">
    <text evidence="2">The sequence shown here is derived from an EMBL/GenBank/DDBJ whole genome shotgun (WGS) entry which is preliminary data.</text>
</comment>
<evidence type="ECO:0000313" key="2">
    <source>
        <dbReference type="EMBL" id="HIH09196.1"/>
    </source>
</evidence>
<sequence>MKTHKSALKPQKPDWQSMNPQQRRDAIIARSRLLRLELAGKRAQLAAALKDAIERSRIQGRNKAEPTGTIKQSVAGARAKPALAGTNARQRQMGGFEFAGEPDYTASMHLADLFSNTGNTRLNAELQHKLGSEGILKLIVQLTQSMPNPKNMKQLTDNRQKAYELLKENADAIGSTLWYAQSATPSTVFETILARNRILSVFQSEGELETLCRQIAEVAKFPG</sequence>
<evidence type="ECO:0000313" key="3">
    <source>
        <dbReference type="Proteomes" id="UP000565078"/>
    </source>
</evidence>
<reference evidence="3" key="1">
    <citation type="journal article" date="2020" name="bioRxiv">
        <title>A rank-normalized archaeal taxonomy based on genome phylogeny resolves widespread incomplete and uneven classifications.</title>
        <authorList>
            <person name="Rinke C."/>
            <person name="Chuvochina M."/>
            <person name="Mussig A.J."/>
            <person name="Chaumeil P.-A."/>
            <person name="Waite D.W."/>
            <person name="Whitman W.B."/>
            <person name="Parks D.H."/>
            <person name="Hugenholtz P."/>
        </authorList>
    </citation>
    <scope>NUCLEOTIDE SEQUENCE [LARGE SCALE GENOMIC DNA]</scope>
</reference>
<dbReference type="AlphaFoldDB" id="A0A7J4J1U0"/>
<feature type="region of interest" description="Disordered" evidence="1">
    <location>
        <begin position="1"/>
        <end position="22"/>
    </location>
</feature>